<dbReference type="SMART" id="SM00387">
    <property type="entry name" value="HATPase_c"/>
    <property type="match status" value="1"/>
</dbReference>
<feature type="domain" description="Histidine kinase" evidence="3">
    <location>
        <begin position="323"/>
        <end position="535"/>
    </location>
</feature>
<keyword evidence="2" id="KW-0812">Transmembrane</keyword>
<organism evidence="4">
    <name type="scientific">hydrothermal vent metagenome</name>
    <dbReference type="NCBI Taxonomy" id="652676"/>
    <lineage>
        <taxon>unclassified sequences</taxon>
        <taxon>metagenomes</taxon>
        <taxon>ecological metagenomes</taxon>
    </lineage>
</organism>
<gene>
    <name evidence="4" type="ORF">MNBD_GAMMA26-1528</name>
</gene>
<evidence type="ECO:0000256" key="2">
    <source>
        <dbReference type="SAM" id="Phobius"/>
    </source>
</evidence>
<dbReference type="EMBL" id="UOFX01000006">
    <property type="protein sequence ID" value="VAX05370.1"/>
    <property type="molecule type" value="Genomic_DNA"/>
</dbReference>
<dbReference type="InterPro" id="IPR003661">
    <property type="entry name" value="HisK_dim/P_dom"/>
</dbReference>
<proteinExistence type="predicted"/>
<dbReference type="InterPro" id="IPR036097">
    <property type="entry name" value="HisK_dim/P_sf"/>
</dbReference>
<dbReference type="InterPro" id="IPR035965">
    <property type="entry name" value="PAS-like_dom_sf"/>
</dbReference>
<dbReference type="InterPro" id="IPR004358">
    <property type="entry name" value="Sig_transdc_His_kin-like_C"/>
</dbReference>
<dbReference type="PANTHER" id="PTHR43065:SF52">
    <property type="entry name" value="SENSOR PROTEIN KINASE PILS"/>
    <property type="match status" value="1"/>
</dbReference>
<evidence type="ECO:0000259" key="3">
    <source>
        <dbReference type="PROSITE" id="PS50109"/>
    </source>
</evidence>
<dbReference type="Pfam" id="PF00512">
    <property type="entry name" value="HisKA"/>
    <property type="match status" value="1"/>
</dbReference>
<evidence type="ECO:0000313" key="4">
    <source>
        <dbReference type="EMBL" id="VAX05370.1"/>
    </source>
</evidence>
<dbReference type="InterPro" id="IPR003594">
    <property type="entry name" value="HATPase_dom"/>
</dbReference>
<dbReference type="PROSITE" id="PS50109">
    <property type="entry name" value="HIS_KIN"/>
    <property type="match status" value="1"/>
</dbReference>
<dbReference type="PRINTS" id="PR00344">
    <property type="entry name" value="BCTRLSENSOR"/>
</dbReference>
<dbReference type="Gene3D" id="3.30.450.20">
    <property type="entry name" value="PAS domain"/>
    <property type="match status" value="1"/>
</dbReference>
<dbReference type="SUPFAM" id="SSF55874">
    <property type="entry name" value="ATPase domain of HSP90 chaperone/DNA topoisomerase II/histidine kinase"/>
    <property type="match status" value="1"/>
</dbReference>
<dbReference type="PANTHER" id="PTHR43065">
    <property type="entry name" value="SENSOR HISTIDINE KINASE"/>
    <property type="match status" value="1"/>
</dbReference>
<protein>
    <submittedName>
        <fullName evidence="4">Two-component sensor PilS</fullName>
    </submittedName>
</protein>
<dbReference type="Gene3D" id="1.10.287.130">
    <property type="match status" value="1"/>
</dbReference>
<evidence type="ECO:0000256" key="1">
    <source>
        <dbReference type="ARBA" id="ARBA00022553"/>
    </source>
</evidence>
<feature type="transmembrane region" description="Helical" evidence="2">
    <location>
        <begin position="132"/>
        <end position="152"/>
    </location>
</feature>
<dbReference type="SUPFAM" id="SSF47384">
    <property type="entry name" value="Homodimeric domain of signal transducing histidine kinase"/>
    <property type="match status" value="1"/>
</dbReference>
<dbReference type="CDD" id="cd00075">
    <property type="entry name" value="HATPase"/>
    <property type="match status" value="1"/>
</dbReference>
<feature type="transmembrane region" description="Helical" evidence="2">
    <location>
        <begin position="20"/>
        <end position="43"/>
    </location>
</feature>
<accession>A0A3B1B512</accession>
<dbReference type="Gene3D" id="3.30.565.10">
    <property type="entry name" value="Histidine kinase-like ATPase, C-terminal domain"/>
    <property type="match status" value="1"/>
</dbReference>
<dbReference type="SMART" id="SM00388">
    <property type="entry name" value="HisKA"/>
    <property type="match status" value="1"/>
</dbReference>
<sequence>MPASRIINNPAEGLKHPRDLLRLFFSYHLFLAFIFGILFHFDLPPEILGSQDPKLYAIVSLAYLVLVLTSGMLIALKTLSYERQTDFAVFVDIAAITLLMHASGGVNTGLGMLLLVSIAAGSLTIRRHAALLFAATASLAILAEQVFSHLYHSFPTTAYTQAGLLGASFFAMAWLADVLSSRLLETEKLASQQELDLANLAQLNEYIIQHMQTGIIIADENGQIRLENEAALNLLGQPETEEQASLDQAYPALSSQLEQWTRNPEYEPQIFRSSEAGRDLQANFIPLGSDEQIGTLIFLKDYALVTEQLQQMKLASLGRLSASIAHEIRNPLGAISHAGQLLEESPQIGSGDKRLTEIIRNNSQRVNAIIENVLQLSRRDRTQFQKIELKPWLKNLATEFRQNKNLDPGNLTVQTTPKNTLILADPSQLRQVLICLLENAINHFHQDKCKLLLQINSGIFPESGGGYIDVIDNGPGIKSGIARQIFEPFFTTHTTGTGLGLYIAKELSESNRVRLEYTPVPTGGSCFHISFSGLRKKVFNE</sequence>
<reference evidence="4" key="1">
    <citation type="submission" date="2018-06" db="EMBL/GenBank/DDBJ databases">
        <authorList>
            <person name="Zhirakovskaya E."/>
        </authorList>
    </citation>
    <scope>NUCLEOTIDE SEQUENCE</scope>
</reference>
<dbReference type="SUPFAM" id="SSF55785">
    <property type="entry name" value="PYP-like sensor domain (PAS domain)"/>
    <property type="match status" value="1"/>
</dbReference>
<dbReference type="AlphaFoldDB" id="A0A3B1B512"/>
<keyword evidence="1" id="KW-0597">Phosphoprotein</keyword>
<dbReference type="InterPro" id="IPR005467">
    <property type="entry name" value="His_kinase_dom"/>
</dbReference>
<keyword evidence="2" id="KW-1133">Transmembrane helix</keyword>
<feature type="transmembrane region" description="Helical" evidence="2">
    <location>
        <begin position="158"/>
        <end position="179"/>
    </location>
</feature>
<dbReference type="Pfam" id="PF02518">
    <property type="entry name" value="HATPase_c"/>
    <property type="match status" value="1"/>
</dbReference>
<dbReference type="Pfam" id="PF25323">
    <property type="entry name" value="6TM_PilS"/>
    <property type="match status" value="1"/>
</dbReference>
<keyword evidence="2" id="KW-0472">Membrane</keyword>
<name>A0A3B1B512_9ZZZZ</name>
<feature type="transmembrane region" description="Helical" evidence="2">
    <location>
        <begin position="55"/>
        <end position="75"/>
    </location>
</feature>
<dbReference type="CDD" id="cd00082">
    <property type="entry name" value="HisKA"/>
    <property type="match status" value="1"/>
</dbReference>
<dbReference type="InterPro" id="IPR036890">
    <property type="entry name" value="HATPase_C_sf"/>
</dbReference>
<dbReference type="GO" id="GO:0000155">
    <property type="term" value="F:phosphorelay sensor kinase activity"/>
    <property type="evidence" value="ECO:0007669"/>
    <property type="project" value="InterPro"/>
</dbReference>